<reference evidence="1" key="1">
    <citation type="submission" date="2020-04" db="EMBL/GenBank/DDBJ databases">
        <authorList>
            <person name="Chiriac C."/>
            <person name="Salcher M."/>
            <person name="Ghai R."/>
            <person name="Kavagutti S V."/>
        </authorList>
    </citation>
    <scope>NUCLEOTIDE SEQUENCE</scope>
</reference>
<organism evidence="1">
    <name type="scientific">uncultured Caudovirales phage</name>
    <dbReference type="NCBI Taxonomy" id="2100421"/>
    <lineage>
        <taxon>Viruses</taxon>
        <taxon>Duplodnaviria</taxon>
        <taxon>Heunggongvirae</taxon>
        <taxon>Uroviricota</taxon>
        <taxon>Caudoviricetes</taxon>
        <taxon>Peduoviridae</taxon>
        <taxon>Maltschvirus</taxon>
        <taxon>Maltschvirus maltsch</taxon>
    </lineage>
</organism>
<dbReference type="EMBL" id="LR796775">
    <property type="protein sequence ID" value="CAB4164979.1"/>
    <property type="molecule type" value="Genomic_DNA"/>
</dbReference>
<proteinExistence type="predicted"/>
<evidence type="ECO:0000313" key="1">
    <source>
        <dbReference type="EMBL" id="CAB4164979.1"/>
    </source>
</evidence>
<protein>
    <submittedName>
        <fullName evidence="1">Uncharacterized protein</fullName>
    </submittedName>
</protein>
<gene>
    <name evidence="1" type="ORF">UFOVP822_2</name>
</gene>
<accession>A0A6J5NZH7</accession>
<sequence>MFKTKRRYEVRRVGTETTFVWVVFKKLSGGQELWWYAAPTLEMCLHPDFYPTAKVVWSKPEKE</sequence>
<name>A0A6J5NZH7_9CAUD</name>